<dbReference type="Pfam" id="PF00154">
    <property type="entry name" value="RecA_N"/>
    <property type="match status" value="1"/>
</dbReference>
<keyword evidence="2 6" id="KW-0547">Nucleotide-binding</keyword>
<dbReference type="InterPro" id="IPR013765">
    <property type="entry name" value="DNA_recomb/repair_RecA"/>
</dbReference>
<dbReference type="InterPro" id="IPR027417">
    <property type="entry name" value="P-loop_NTPase"/>
</dbReference>
<dbReference type="EMBL" id="MW030560">
    <property type="protein sequence ID" value="QPI16440.1"/>
    <property type="molecule type" value="Genomic_DNA"/>
</dbReference>
<name>A0A7S9SU25_9VIRU</name>
<dbReference type="GO" id="GO:0003697">
    <property type="term" value="F:single-stranded DNA binding"/>
    <property type="evidence" value="ECO:0007669"/>
    <property type="project" value="InterPro"/>
</dbReference>
<proteinExistence type="inferred from homology"/>
<dbReference type="Gene3D" id="3.40.50.300">
    <property type="entry name" value="P-loop containing nucleotide triphosphate hydrolases"/>
    <property type="match status" value="1"/>
</dbReference>
<feature type="domain" description="RecA family profile 1" evidence="7">
    <location>
        <begin position="37"/>
        <end position="197"/>
    </location>
</feature>
<dbReference type="InterPro" id="IPR020588">
    <property type="entry name" value="RecA_ATP-bd"/>
</dbReference>
<dbReference type="SUPFAM" id="SSF52540">
    <property type="entry name" value="P-loop containing nucleoside triphosphate hydrolases"/>
    <property type="match status" value="1"/>
</dbReference>
<keyword evidence="4 6" id="KW-0238">DNA-binding</keyword>
<dbReference type="InterPro" id="IPR049428">
    <property type="entry name" value="RecA-like_N"/>
</dbReference>
<keyword evidence="3 6" id="KW-0067">ATP-binding</keyword>
<evidence type="ECO:0000256" key="4">
    <source>
        <dbReference type="ARBA" id="ARBA00023125"/>
    </source>
</evidence>
<dbReference type="PRINTS" id="PR00142">
    <property type="entry name" value="RECA"/>
</dbReference>
<dbReference type="GO" id="GO:0005524">
    <property type="term" value="F:ATP binding"/>
    <property type="evidence" value="ECO:0007669"/>
    <property type="project" value="UniProtKB-KW"/>
</dbReference>
<dbReference type="PANTHER" id="PTHR45900:SF1">
    <property type="entry name" value="MITOCHONDRIAL DNA REPAIR PROTEIN RECA HOMOLOG-RELATED"/>
    <property type="match status" value="1"/>
</dbReference>
<evidence type="ECO:0000256" key="2">
    <source>
        <dbReference type="ARBA" id="ARBA00022741"/>
    </source>
</evidence>
<gene>
    <name evidence="9" type="ORF">NIOZUU157_00333</name>
</gene>
<evidence type="ECO:0000259" key="7">
    <source>
        <dbReference type="PROSITE" id="PS50162"/>
    </source>
</evidence>
<evidence type="ECO:0000259" key="8">
    <source>
        <dbReference type="PROSITE" id="PS50163"/>
    </source>
</evidence>
<dbReference type="GO" id="GO:0140664">
    <property type="term" value="F:ATP-dependent DNA damage sensor activity"/>
    <property type="evidence" value="ECO:0007669"/>
    <property type="project" value="InterPro"/>
</dbReference>
<keyword evidence="5 6" id="KW-0233">DNA recombination</keyword>
<dbReference type="InterPro" id="IPR003593">
    <property type="entry name" value="AAA+_ATPase"/>
</dbReference>
<evidence type="ECO:0000256" key="5">
    <source>
        <dbReference type="ARBA" id="ARBA00023172"/>
    </source>
</evidence>
<dbReference type="PROSITE" id="PS50162">
    <property type="entry name" value="RECA_2"/>
    <property type="match status" value="1"/>
</dbReference>
<dbReference type="PROSITE" id="PS50163">
    <property type="entry name" value="RECA_3"/>
    <property type="match status" value="1"/>
</dbReference>
<dbReference type="SMART" id="SM00382">
    <property type="entry name" value="AAA"/>
    <property type="match status" value="1"/>
</dbReference>
<dbReference type="InterPro" id="IPR020584">
    <property type="entry name" value="DNA_recomb/repair_RecA_CS"/>
</dbReference>
<keyword evidence="6" id="KW-0227">DNA damage</keyword>
<sequence>MAKKQETANTFEQALEKLNKQYGTGTVLALDSKTEGNYDAISTGSIGFDWITLGVGGFVKGKMYELMGWEGTGKSTICGHAVASCQAQGGKVVFIDGEHAVDKNYFERLGVDTAKMLIAQPSSGEEGFNIAVEMMSTGEVDLIIIDSDSSLIPKSVLDGEVGDHAIGKKARLNSSAYPKIKSIAHNTNTCVIVISQYREKIGVMFGNPTTTQGGHALKFYSDVRIEVSRSLMKDGQEVVGNLTKVKATKNKMSPPYQKSEFEIIYGVGIDRVSETLQLLHDLELGRKYGKTYTYDGIKYDLEEFKQNILEDVDFFNSLKSKIIDTLAGVEEVEPEIIANSIEVVSPETLSADLFDTSEL</sequence>
<reference evidence="9" key="1">
    <citation type="submission" date="2020-08" db="EMBL/GenBank/DDBJ databases">
        <title>Bridging the membrane lipid divide: bacteria of the FCB group superphylum have the potential to synthesize archaeal ether lipids.</title>
        <authorList>
            <person name="Villanueva L."/>
            <person name="von Meijenfeldt F.A.B."/>
            <person name="Westbye A.B."/>
            <person name="Yadav S."/>
            <person name="Hopmans E.C."/>
            <person name="Dutilh B.E."/>
            <person name="Sinninghe Damste J.S."/>
        </authorList>
    </citation>
    <scope>NUCLEOTIDE SEQUENCE</scope>
    <source>
        <strain evidence="9">NIOZ-UU157</strain>
    </source>
</reference>
<comment type="similarity">
    <text evidence="1 6">Belongs to the RecA family.</text>
</comment>
<dbReference type="PANTHER" id="PTHR45900">
    <property type="entry name" value="RECA"/>
    <property type="match status" value="1"/>
</dbReference>
<evidence type="ECO:0000256" key="6">
    <source>
        <dbReference type="RuleBase" id="RU004527"/>
    </source>
</evidence>
<dbReference type="GO" id="GO:0006281">
    <property type="term" value="P:DNA repair"/>
    <property type="evidence" value="ECO:0007669"/>
    <property type="project" value="InterPro"/>
</dbReference>
<organism evidence="9">
    <name type="scientific">Virus NIOZ-UU157</name>
    <dbReference type="NCBI Taxonomy" id="2763269"/>
    <lineage>
        <taxon>Viruses</taxon>
    </lineage>
</organism>
<accession>A0A7S9SU25</accession>
<evidence type="ECO:0000313" key="9">
    <source>
        <dbReference type="EMBL" id="QPI16440.1"/>
    </source>
</evidence>
<evidence type="ECO:0000256" key="3">
    <source>
        <dbReference type="ARBA" id="ARBA00022840"/>
    </source>
</evidence>
<protein>
    <submittedName>
        <fullName evidence="9">Uncharacterized protein</fullName>
    </submittedName>
</protein>
<feature type="domain" description="RecA family profile 2" evidence="8">
    <location>
        <begin position="202"/>
        <end position="274"/>
    </location>
</feature>
<evidence type="ECO:0000256" key="1">
    <source>
        <dbReference type="ARBA" id="ARBA00009391"/>
    </source>
</evidence>
<dbReference type="InterPro" id="IPR020587">
    <property type="entry name" value="RecA_monomer-monomer_interface"/>
</dbReference>
<dbReference type="GO" id="GO:0006310">
    <property type="term" value="P:DNA recombination"/>
    <property type="evidence" value="ECO:0007669"/>
    <property type="project" value="UniProtKB-KW"/>
</dbReference>
<dbReference type="PROSITE" id="PS00321">
    <property type="entry name" value="RECA_1"/>
    <property type="match status" value="1"/>
</dbReference>